<keyword evidence="1" id="KW-1133">Transmembrane helix</keyword>
<reference evidence="2 3" key="1">
    <citation type="journal article" date="2015" name="Fungal Genet. Biol.">
        <title>Evolution of novel wood decay mechanisms in Agaricales revealed by the genome sequences of Fistulina hepatica and Cylindrobasidium torrendii.</title>
        <authorList>
            <person name="Floudas D."/>
            <person name="Held B.W."/>
            <person name="Riley R."/>
            <person name="Nagy L.G."/>
            <person name="Koehler G."/>
            <person name="Ransdell A.S."/>
            <person name="Younus H."/>
            <person name="Chow J."/>
            <person name="Chiniquy J."/>
            <person name="Lipzen A."/>
            <person name="Tritt A."/>
            <person name="Sun H."/>
            <person name="Haridas S."/>
            <person name="LaButti K."/>
            <person name="Ohm R.A."/>
            <person name="Kues U."/>
            <person name="Blanchette R.A."/>
            <person name="Grigoriev I.V."/>
            <person name="Minto R.E."/>
            <person name="Hibbett D.S."/>
        </authorList>
    </citation>
    <scope>NUCLEOTIDE SEQUENCE [LARGE SCALE GENOMIC DNA]</scope>
    <source>
        <strain evidence="2 3">ATCC 64428</strain>
    </source>
</reference>
<dbReference type="InterPro" id="IPR029058">
    <property type="entry name" value="AB_hydrolase_fold"/>
</dbReference>
<name>A0A0D7A790_9AGAR</name>
<feature type="transmembrane region" description="Helical" evidence="1">
    <location>
        <begin position="12"/>
        <end position="32"/>
    </location>
</feature>
<dbReference type="AlphaFoldDB" id="A0A0D7A790"/>
<dbReference type="Proteomes" id="UP000054144">
    <property type="component" value="Unassembled WGS sequence"/>
</dbReference>
<keyword evidence="1" id="KW-0472">Membrane</keyword>
<dbReference type="SUPFAM" id="SSF53474">
    <property type="entry name" value="alpha/beta-Hydrolases"/>
    <property type="match status" value="1"/>
</dbReference>
<dbReference type="Gene3D" id="3.40.50.1820">
    <property type="entry name" value="alpha/beta hydrolase"/>
    <property type="match status" value="1"/>
</dbReference>
<protein>
    <submittedName>
        <fullName evidence="2">Uncharacterized protein</fullName>
    </submittedName>
</protein>
<evidence type="ECO:0000256" key="1">
    <source>
        <dbReference type="SAM" id="Phobius"/>
    </source>
</evidence>
<dbReference type="PANTHER" id="PTHR37471">
    <property type="entry name" value="UNNAMED PRODUCT"/>
    <property type="match status" value="1"/>
</dbReference>
<dbReference type="PANTHER" id="PTHR37471:SF1">
    <property type="entry name" value="AB HYDROLASE-1 DOMAIN-CONTAINING PROTEIN"/>
    <property type="match status" value="1"/>
</dbReference>
<keyword evidence="3" id="KW-1185">Reference proteome</keyword>
<proteinExistence type="predicted"/>
<gene>
    <name evidence="2" type="ORF">FISHEDRAFT_66270</name>
</gene>
<feature type="transmembrane region" description="Helical" evidence="1">
    <location>
        <begin position="38"/>
        <end position="61"/>
    </location>
</feature>
<sequence>MIGTSLHEYIFIRLCILCLLLVNPLSMVYLLGCCIRGRVLISPILVAFCAAEVAFFLFVYLPRKKRLQKPVSSPPDLSLERRHVLFSRCAKYITHAGAAAFPTGWFLSSSSASRLTRENVREWLLWAFFHATRQEYLPEWTEEIEHYIDAVEDILGRKLEEGNKEGTKPMRITLDPVTSVHRPLVWYALVALVDQCTAVRLLSRGFRHYSPRQWFKVFPPRPHTLASRASVVQNMSYWYFSGTSTNAKPPIVFIHGLGIGLYPYVPLLVELVARDRSRPVVVIELLPISMRITAPLPPRAVVVSSIATILDSLSIERFVLATHSYGTVVSAHILDSPLNARVTDCLMIDPIPFLLHLPDVAYNFWYRPPVRANEWQLWYFASRDPDISRCIGRSFFWADNILWREDVEAFVRDGERHFAVVLSEADQIVNSRAVHRYLTGEEHPSFHWTGFNGNLEVLFYKGLDHATVMDTKARRSPMLDILTRFGTS</sequence>
<dbReference type="OrthoDB" id="6431331at2759"/>
<evidence type="ECO:0000313" key="3">
    <source>
        <dbReference type="Proteomes" id="UP000054144"/>
    </source>
</evidence>
<accession>A0A0D7A790</accession>
<keyword evidence="1" id="KW-0812">Transmembrane</keyword>
<organism evidence="2 3">
    <name type="scientific">Fistulina hepatica ATCC 64428</name>
    <dbReference type="NCBI Taxonomy" id="1128425"/>
    <lineage>
        <taxon>Eukaryota</taxon>
        <taxon>Fungi</taxon>
        <taxon>Dikarya</taxon>
        <taxon>Basidiomycota</taxon>
        <taxon>Agaricomycotina</taxon>
        <taxon>Agaricomycetes</taxon>
        <taxon>Agaricomycetidae</taxon>
        <taxon>Agaricales</taxon>
        <taxon>Fistulinaceae</taxon>
        <taxon>Fistulina</taxon>
    </lineage>
</organism>
<evidence type="ECO:0000313" key="2">
    <source>
        <dbReference type="EMBL" id="KIY46852.1"/>
    </source>
</evidence>
<dbReference type="EMBL" id="KN882021">
    <property type="protein sequence ID" value="KIY46852.1"/>
    <property type="molecule type" value="Genomic_DNA"/>
</dbReference>